<dbReference type="KEGG" id="anp:FK178_09150"/>
<keyword evidence="3" id="KW-1185">Reference proteome</keyword>
<proteinExistence type="predicted"/>
<dbReference type="RefSeq" id="WP_146833872.1">
    <property type="nucleotide sequence ID" value="NZ_CP042476.1"/>
</dbReference>
<name>A0A5B8YIW1_9FLAO</name>
<keyword evidence="1" id="KW-0472">Membrane</keyword>
<keyword evidence="1" id="KW-1133">Transmembrane helix</keyword>
<organism evidence="2 3">
    <name type="scientific">Antarcticibacterium arcticum</name>
    <dbReference type="NCBI Taxonomy" id="2585771"/>
    <lineage>
        <taxon>Bacteria</taxon>
        <taxon>Pseudomonadati</taxon>
        <taxon>Bacteroidota</taxon>
        <taxon>Flavobacteriia</taxon>
        <taxon>Flavobacteriales</taxon>
        <taxon>Flavobacteriaceae</taxon>
        <taxon>Antarcticibacterium</taxon>
    </lineage>
</organism>
<dbReference type="EMBL" id="CP042476">
    <property type="protein sequence ID" value="QED37880.1"/>
    <property type="molecule type" value="Genomic_DNA"/>
</dbReference>
<evidence type="ECO:0000256" key="1">
    <source>
        <dbReference type="SAM" id="Phobius"/>
    </source>
</evidence>
<evidence type="ECO:0000313" key="3">
    <source>
        <dbReference type="Proteomes" id="UP000321954"/>
    </source>
</evidence>
<feature type="transmembrane region" description="Helical" evidence="1">
    <location>
        <begin position="43"/>
        <end position="65"/>
    </location>
</feature>
<dbReference type="AlphaFoldDB" id="A0A5B8YIW1"/>
<protein>
    <submittedName>
        <fullName evidence="2">Uncharacterized protein</fullName>
    </submittedName>
</protein>
<gene>
    <name evidence="2" type="ORF">FK178_09150</name>
</gene>
<evidence type="ECO:0000313" key="2">
    <source>
        <dbReference type="EMBL" id="QED37880.1"/>
    </source>
</evidence>
<keyword evidence="1" id="KW-0812">Transmembrane</keyword>
<dbReference type="Proteomes" id="UP000321954">
    <property type="component" value="Chromosome"/>
</dbReference>
<sequence length="248" mass="27625">MGQHRVEKQFKDKLGQREIKPVDNSWNKLKFKLDKEEKSRQPVFWWIGIAASLLGGLLIAGLVYFTGPDESPVIVGTPYEAAPETNASEELILPVAGNKNNSPEIKAEVIAAEEEKNNASAAPDIRKTFIAAENIGDQQKEKELAQGSIPEYKEEAILAQKLEEILAETELSETEDGISLEIEALLRNAANEISQDKQNAGISSRVDARELLYDVEMELEQSFREKVFDVLKEGYLKAKTAVANRNLQ</sequence>
<accession>A0A5B8YIW1</accession>
<reference evidence="2 3" key="1">
    <citation type="submission" date="2019-08" db="EMBL/GenBank/DDBJ databases">
        <title>Antarcticibacterium arcticum sp. nov., a bacterium isolated from marine sediment of the Canadian Beaufort Sea.</title>
        <authorList>
            <person name="Lee Y.M."/>
            <person name="Baek K."/>
            <person name="Lee D.-H."/>
            <person name="Shin S.C."/>
            <person name="Jin Y.K."/>
            <person name="Park Y."/>
        </authorList>
    </citation>
    <scope>NUCLEOTIDE SEQUENCE [LARGE SCALE GENOMIC DNA]</scope>
    <source>
        <strain evidence="2 3">PAMC 28998</strain>
    </source>
</reference>
<dbReference type="OrthoDB" id="1247025at2"/>